<reference evidence="3 4" key="1">
    <citation type="submission" date="2019-05" db="EMBL/GenBank/DDBJ databases">
        <title>Emergence of the Ug99 lineage of the wheat stem rust pathogen through somatic hybridization.</title>
        <authorList>
            <person name="Li F."/>
            <person name="Upadhyaya N.M."/>
            <person name="Sperschneider J."/>
            <person name="Matny O."/>
            <person name="Nguyen-Phuc H."/>
            <person name="Mago R."/>
            <person name="Raley C."/>
            <person name="Miller M.E."/>
            <person name="Silverstein K.A.T."/>
            <person name="Henningsen E."/>
            <person name="Hirsch C.D."/>
            <person name="Visser B."/>
            <person name="Pretorius Z.A."/>
            <person name="Steffenson B.J."/>
            <person name="Schwessinger B."/>
            <person name="Dodds P.N."/>
            <person name="Figueroa M."/>
        </authorList>
    </citation>
    <scope>NUCLEOTIDE SEQUENCE [LARGE SCALE GENOMIC DNA]</scope>
    <source>
        <strain evidence="3">21-0</strain>
    </source>
</reference>
<feature type="region of interest" description="Disordered" evidence="1">
    <location>
        <begin position="97"/>
        <end position="116"/>
    </location>
</feature>
<protein>
    <submittedName>
        <fullName evidence="3">Uncharacterized protein</fullName>
    </submittedName>
</protein>
<name>A0A5B0LV50_PUCGR</name>
<gene>
    <name evidence="3" type="ORF">PGT21_003141</name>
</gene>
<organism evidence="3 4">
    <name type="scientific">Puccinia graminis f. sp. tritici</name>
    <dbReference type="NCBI Taxonomy" id="56615"/>
    <lineage>
        <taxon>Eukaryota</taxon>
        <taxon>Fungi</taxon>
        <taxon>Dikarya</taxon>
        <taxon>Basidiomycota</taxon>
        <taxon>Pucciniomycotina</taxon>
        <taxon>Pucciniomycetes</taxon>
        <taxon>Pucciniales</taxon>
        <taxon>Pucciniaceae</taxon>
        <taxon>Puccinia</taxon>
    </lineage>
</organism>
<comment type="caution">
    <text evidence="3">The sequence shown here is derived from an EMBL/GenBank/DDBJ whole genome shotgun (WGS) entry which is preliminary data.</text>
</comment>
<dbReference type="Proteomes" id="UP000324748">
    <property type="component" value="Unassembled WGS sequence"/>
</dbReference>
<feature type="signal peptide" evidence="2">
    <location>
        <begin position="1"/>
        <end position="23"/>
    </location>
</feature>
<keyword evidence="4" id="KW-1185">Reference proteome</keyword>
<keyword evidence="2" id="KW-0732">Signal</keyword>
<dbReference type="AlphaFoldDB" id="A0A5B0LV50"/>
<dbReference type="OrthoDB" id="2502682at2759"/>
<sequence length="309" mass="35357">MSLVFVTLILSICVTHLLPPSLATSQEPIIKYKSLRTAVGLAEEPVKDREQGLSESEIVEIDETKSGSSTMPTIIKGRNPFFSPRFKSNEEVTTYENSESWTSAQSSGTSTPVLPLDLSPRRSVRLQLKNKLKSQQLTKPIQAVPAKIQSFLQSLTSSSQAFDSPLKRLPSFSRLRMMNKDQLDQELDSILSRIFSSRRKIRKYIRVTHYKEEEDQEFIKQRLKQDFNQFRLFAEDATVIKNTMHARSQKILSSLQAILDPSESGSSSDPLARICTKMGKHKFKKLLHDQEGMYRFFFLKVFIIVLEYV</sequence>
<feature type="compositionally biased region" description="Polar residues" evidence="1">
    <location>
        <begin position="97"/>
        <end position="112"/>
    </location>
</feature>
<evidence type="ECO:0000313" key="3">
    <source>
        <dbReference type="EMBL" id="KAA1068827.1"/>
    </source>
</evidence>
<dbReference type="EMBL" id="VSWC01000183">
    <property type="protein sequence ID" value="KAA1068827.1"/>
    <property type="molecule type" value="Genomic_DNA"/>
</dbReference>
<evidence type="ECO:0000256" key="2">
    <source>
        <dbReference type="SAM" id="SignalP"/>
    </source>
</evidence>
<evidence type="ECO:0000256" key="1">
    <source>
        <dbReference type="SAM" id="MobiDB-lite"/>
    </source>
</evidence>
<feature type="chain" id="PRO_5023129876" evidence="2">
    <location>
        <begin position="24"/>
        <end position="309"/>
    </location>
</feature>
<accession>A0A5B0LV50</accession>
<proteinExistence type="predicted"/>
<evidence type="ECO:0000313" key="4">
    <source>
        <dbReference type="Proteomes" id="UP000324748"/>
    </source>
</evidence>